<feature type="compositionally biased region" description="Pro residues" evidence="1">
    <location>
        <begin position="233"/>
        <end position="246"/>
    </location>
</feature>
<evidence type="ECO:0000313" key="3">
    <source>
        <dbReference type="Proteomes" id="UP001057375"/>
    </source>
</evidence>
<feature type="compositionally biased region" description="Polar residues" evidence="1">
    <location>
        <begin position="331"/>
        <end position="350"/>
    </location>
</feature>
<protein>
    <submittedName>
        <fullName evidence="2">Uncharacterized protein</fullName>
    </submittedName>
</protein>
<feature type="region of interest" description="Disordered" evidence="1">
    <location>
        <begin position="107"/>
        <end position="425"/>
    </location>
</feature>
<dbReference type="Proteomes" id="UP001057375">
    <property type="component" value="Unassembled WGS sequence"/>
</dbReference>
<feature type="compositionally biased region" description="Basic and acidic residues" evidence="1">
    <location>
        <begin position="108"/>
        <end position="139"/>
    </location>
</feature>
<reference evidence="2" key="1">
    <citation type="submission" date="2022-03" db="EMBL/GenBank/DDBJ databases">
        <title>Draft genome sequence of Aduncisulcus paluster, a free-living microaerophilic Fornicata.</title>
        <authorList>
            <person name="Yuyama I."/>
            <person name="Kume K."/>
            <person name="Tamura T."/>
            <person name="Inagaki Y."/>
            <person name="Hashimoto T."/>
        </authorList>
    </citation>
    <scope>NUCLEOTIDE SEQUENCE</scope>
    <source>
        <strain evidence="2">NY0171</strain>
    </source>
</reference>
<evidence type="ECO:0000313" key="2">
    <source>
        <dbReference type="EMBL" id="GKT15780.1"/>
    </source>
</evidence>
<organism evidence="2 3">
    <name type="scientific">Aduncisulcus paluster</name>
    <dbReference type="NCBI Taxonomy" id="2918883"/>
    <lineage>
        <taxon>Eukaryota</taxon>
        <taxon>Metamonada</taxon>
        <taxon>Carpediemonas-like organisms</taxon>
        <taxon>Aduncisulcus</taxon>
    </lineage>
</organism>
<sequence length="425" mass="47869">MQELARKNKEIIEVLVEEIQDLAQKYDYCAEQADLIFRKKLKISSKYRGKKQPYPDSYMPLIPNSEGYSTHLPLSRHKSLPSSPLHALPGFRRVSDQGNMVQQYSSRYKRDLDGDDAFPKAHRSEDGDDLDSPRHHGIESEDAYLPVTRDRMLPKAALPPPPNYAAPNPPECIERNRLSDAPGDPASFHGDDAFPKAHRSEDGDDLDSPRHHGIESEDAYLPVTRDRILPKAALPPPPNYAAPNPPECIERNRLSDAPGDPASFRKLTMNEPHKRSQIPTFPKHVIPNSSHQGGSTISTHSQSSKRSKHFRDEAIIAESGEGQPFTPMPTRDSTQGPTHIESYSLSTSPMKSPFGHGSPRRVQYDETQRRKPLPSPKSHQSGDLSKRRIKMRDQLERKKRLREDRIMKQGKEFSQGLFGSHTPGG</sequence>
<feature type="compositionally biased region" description="Basic and acidic residues" evidence="1">
    <location>
        <begin position="391"/>
        <end position="411"/>
    </location>
</feature>
<comment type="caution">
    <text evidence="2">The sequence shown here is derived from an EMBL/GenBank/DDBJ whole genome shotgun (WGS) entry which is preliminary data.</text>
</comment>
<name>A0ABQ5JTZ4_9EUKA</name>
<keyword evidence="3" id="KW-1185">Reference proteome</keyword>
<feature type="compositionally biased region" description="Polar residues" evidence="1">
    <location>
        <begin position="287"/>
        <end position="302"/>
    </location>
</feature>
<feature type="compositionally biased region" description="Pro residues" evidence="1">
    <location>
        <begin position="157"/>
        <end position="170"/>
    </location>
</feature>
<feature type="compositionally biased region" description="Basic and acidic residues" evidence="1">
    <location>
        <begin position="189"/>
        <end position="215"/>
    </location>
</feature>
<accession>A0ABQ5JTZ4</accession>
<evidence type="ECO:0000256" key="1">
    <source>
        <dbReference type="SAM" id="MobiDB-lite"/>
    </source>
</evidence>
<dbReference type="EMBL" id="BQXS01011700">
    <property type="protein sequence ID" value="GKT15780.1"/>
    <property type="molecule type" value="Genomic_DNA"/>
</dbReference>
<proteinExistence type="predicted"/>
<gene>
    <name evidence="2" type="ORF">ADUPG1_010788</name>
</gene>